<evidence type="ECO:0000313" key="2">
    <source>
        <dbReference type="Proteomes" id="UP000507222"/>
    </source>
</evidence>
<evidence type="ECO:0000313" key="1">
    <source>
        <dbReference type="EMBL" id="CAB4276461.1"/>
    </source>
</evidence>
<dbReference type="Proteomes" id="UP000507222">
    <property type="component" value="Unassembled WGS sequence"/>
</dbReference>
<dbReference type="AlphaFoldDB" id="A0A6J5UK41"/>
<accession>A0A6J5UK41</accession>
<gene>
    <name evidence="1" type="ORF">CURHAP_LOCUS25564</name>
</gene>
<sequence>MVSSKVIGKGLPSKDVTMCHVKKMLFCLPAPAAKNGGVRRVFWSLKVNPAFQKKNKKEK</sequence>
<proteinExistence type="predicted"/>
<protein>
    <submittedName>
        <fullName evidence="1">Uncharacterized protein</fullName>
    </submittedName>
</protein>
<name>A0A6J5UK41_PRUAR</name>
<dbReference type="EMBL" id="CAEKDK010000004">
    <property type="protein sequence ID" value="CAB4276461.1"/>
    <property type="molecule type" value="Genomic_DNA"/>
</dbReference>
<organism evidence="1 2">
    <name type="scientific">Prunus armeniaca</name>
    <name type="common">Apricot</name>
    <name type="synonym">Armeniaca vulgaris</name>
    <dbReference type="NCBI Taxonomy" id="36596"/>
    <lineage>
        <taxon>Eukaryota</taxon>
        <taxon>Viridiplantae</taxon>
        <taxon>Streptophyta</taxon>
        <taxon>Embryophyta</taxon>
        <taxon>Tracheophyta</taxon>
        <taxon>Spermatophyta</taxon>
        <taxon>Magnoliopsida</taxon>
        <taxon>eudicotyledons</taxon>
        <taxon>Gunneridae</taxon>
        <taxon>Pentapetalae</taxon>
        <taxon>rosids</taxon>
        <taxon>fabids</taxon>
        <taxon>Rosales</taxon>
        <taxon>Rosaceae</taxon>
        <taxon>Amygdaloideae</taxon>
        <taxon>Amygdaleae</taxon>
        <taxon>Prunus</taxon>
    </lineage>
</organism>
<reference evidence="1 2" key="1">
    <citation type="submission" date="2020-05" db="EMBL/GenBank/DDBJ databases">
        <authorList>
            <person name="Campoy J."/>
            <person name="Schneeberger K."/>
            <person name="Spophaly S."/>
        </authorList>
    </citation>
    <scope>NUCLEOTIDE SEQUENCE [LARGE SCALE GENOMIC DNA]</scope>
    <source>
        <strain evidence="1">PruArmRojPasFocal</strain>
    </source>
</reference>